<dbReference type="InterPro" id="IPR043146">
    <property type="entry name" value="Penicillin_amidase_N_B-knob"/>
</dbReference>
<dbReference type="Pfam" id="PF01804">
    <property type="entry name" value="Penicil_amidase"/>
    <property type="match status" value="1"/>
</dbReference>
<keyword evidence="4" id="KW-1133">Transmembrane helix</keyword>
<dbReference type="CDD" id="cd03747">
    <property type="entry name" value="Ntn_PGA_like"/>
    <property type="match status" value="1"/>
</dbReference>
<evidence type="ECO:0000313" key="6">
    <source>
        <dbReference type="Proteomes" id="UP001058650"/>
    </source>
</evidence>
<dbReference type="SUPFAM" id="SSF56235">
    <property type="entry name" value="N-terminal nucleophile aminohydrolases (Ntn hydrolases)"/>
    <property type="match status" value="1"/>
</dbReference>
<keyword evidence="2" id="KW-0378">Hydrolase</keyword>
<dbReference type="InterPro" id="IPR023343">
    <property type="entry name" value="Penicillin_amidase_dom1"/>
</dbReference>
<dbReference type="Gene3D" id="1.10.439.10">
    <property type="entry name" value="Penicillin Amidohydrolase, domain 1"/>
    <property type="match status" value="1"/>
</dbReference>
<reference evidence="5" key="1">
    <citation type="submission" date="2022-08" db="EMBL/GenBank/DDBJ databases">
        <title>The complete genome sequence of the thermophilic bacterium Laceyella sacchari FBKL4.010 reveals the basis for tetramethylpyrazine biosynthesis in Moutai-flavor Daqu.</title>
        <authorList>
            <person name="Li D."/>
            <person name="Huang W."/>
            <person name="Wang C."/>
            <person name="Qiu S."/>
        </authorList>
    </citation>
    <scope>NUCLEOTIDE SEQUENCE</scope>
    <source>
        <strain evidence="5">FBKL4.014</strain>
    </source>
</reference>
<keyword evidence="4" id="KW-0472">Membrane</keyword>
<keyword evidence="6" id="KW-1185">Reference proteome</keyword>
<evidence type="ECO:0000313" key="5">
    <source>
        <dbReference type="EMBL" id="UWE02496.1"/>
    </source>
</evidence>
<proteinExistence type="inferred from homology"/>
<dbReference type="Proteomes" id="UP001058650">
    <property type="component" value="Chromosome"/>
</dbReference>
<dbReference type="RefSeq" id="WP_246026972.1">
    <property type="nucleotide sequence ID" value="NZ_CP103866.1"/>
</dbReference>
<evidence type="ECO:0000256" key="1">
    <source>
        <dbReference type="ARBA" id="ARBA00006586"/>
    </source>
</evidence>
<dbReference type="EMBL" id="CP103866">
    <property type="protein sequence ID" value="UWE02496.1"/>
    <property type="molecule type" value="Genomic_DNA"/>
</dbReference>
<protein>
    <submittedName>
        <fullName evidence="5">Penicillin acylase family protein</fullName>
    </submittedName>
</protein>
<dbReference type="InterPro" id="IPR002692">
    <property type="entry name" value="S45"/>
</dbReference>
<dbReference type="Gene3D" id="3.60.20.10">
    <property type="entry name" value="Glutamine Phosphoribosylpyrophosphate, subunit 1, domain 1"/>
    <property type="match status" value="1"/>
</dbReference>
<dbReference type="InterPro" id="IPR029055">
    <property type="entry name" value="Ntn_hydrolases_N"/>
</dbReference>
<keyword evidence="4" id="KW-0812">Transmembrane</keyword>
<dbReference type="Gene3D" id="1.10.1400.10">
    <property type="match status" value="1"/>
</dbReference>
<dbReference type="Gene3D" id="2.30.120.10">
    <property type="match status" value="1"/>
</dbReference>
<evidence type="ECO:0000256" key="3">
    <source>
        <dbReference type="ARBA" id="ARBA00023145"/>
    </source>
</evidence>
<evidence type="ECO:0000256" key="2">
    <source>
        <dbReference type="ARBA" id="ARBA00022801"/>
    </source>
</evidence>
<feature type="transmembrane region" description="Helical" evidence="4">
    <location>
        <begin position="28"/>
        <end position="52"/>
    </location>
</feature>
<comment type="similarity">
    <text evidence="1">Belongs to the peptidase S45 family.</text>
</comment>
<dbReference type="InterPro" id="IPR014395">
    <property type="entry name" value="Pen/GL7ACA/AHL_acylase"/>
</dbReference>
<keyword evidence="3" id="KW-0865">Zymogen</keyword>
<dbReference type="PANTHER" id="PTHR34218">
    <property type="entry name" value="PEPTIDASE S45 PENICILLIN AMIDASE"/>
    <property type="match status" value="1"/>
</dbReference>
<dbReference type="InterPro" id="IPR043147">
    <property type="entry name" value="Penicillin_amidase_A-knob"/>
</dbReference>
<organism evidence="5 6">
    <name type="scientific">Laceyella sacchari</name>
    <name type="common">Thermoactinomyces thalpophilus</name>
    <dbReference type="NCBI Taxonomy" id="37482"/>
    <lineage>
        <taxon>Bacteria</taxon>
        <taxon>Bacillati</taxon>
        <taxon>Bacillota</taxon>
        <taxon>Bacilli</taxon>
        <taxon>Bacillales</taxon>
        <taxon>Thermoactinomycetaceae</taxon>
        <taxon>Laceyella</taxon>
    </lineage>
</organism>
<accession>A0ABY5TYK7</accession>
<gene>
    <name evidence="5" type="ORF">NYR52_09870</name>
</gene>
<evidence type="ECO:0000256" key="4">
    <source>
        <dbReference type="SAM" id="Phobius"/>
    </source>
</evidence>
<dbReference type="PANTHER" id="PTHR34218:SF4">
    <property type="entry name" value="ACYL-HOMOSERINE LACTONE ACYLASE QUIP"/>
    <property type="match status" value="1"/>
</dbReference>
<sequence length="807" mass="91248">MNLQTKELKYEMTTPLTKHPKRIPVWRTLFITLLLLFLLSAGTVSLFVLHLLPQTTGDVKLPGLRAPVQVTRDSQGVPHIKAQNEQDLYMAQGYVTAQDRLFQMDMSRRLASGQLSEVVGKSALDKDKFFRTLGLRRAAERSYEAYSDEAKRILSAYAKGVNAYINEAKQNHRLPLEFTLAGYEPRPWTPVDSLIIGKYMAYDLGGKWKGQAFRYLMLMQYPQAKALDLFPPETDRTIPSNQLAVPSKHALSQLTAHLAKAPFPIAYNGSNNWVISGSKTATGKPLLANDPHLGLHLPSIWYQTTLSVSKPHRQVSGVVFAGVPGVILGHNEAIAWGVTNLAPDVEDLYIEKRHPHNPDLFLYKGNWEQAKIITETILVKGQQPVQHKVRITRHGPIVSEWADPKQSLPADTAFALRWTALEPTTEFEATLRINRARNWEEFKKALTYFDAPAQNFVFAGSDGTIAYRANGKIPVRKGNRALPVPGWTDEYEWNSFIPWEELPTIVNPSSGYIATANHRVFSHEYPHHIASTWSPPYRTQRIHEVLANKDKLTTTDMKRLQSDEKNLQAARMAPLLLRQLDFKRLSDIERSAARLMEKWNHYDTADAAAPFIYHLWMEEIKQQLYRPLHPKLGELFDEKDIVADTLLSQAARGEESDWVTQAGGIKKLCTEALQHAVKRASNLQGNDPGTWRWGDFHQITFTHPLSVKKPLNLLFDSASYPVGGSEHTVRAMGWNKQNGKVDHGASWRTVVDVGNLNQAEHLLGPGQSGQLGSDWYDDQTENWAMNRYYHTTIQAPANSEHQLRLVP</sequence>
<name>A0ABY5TYK7_LACSH</name>
<dbReference type="PIRSF" id="PIRSF001227">
    <property type="entry name" value="Pen_acylase"/>
    <property type="match status" value="1"/>
</dbReference>